<dbReference type="InterPro" id="IPR020904">
    <property type="entry name" value="Sc_DH/Rdtase_CS"/>
</dbReference>
<keyword evidence="2" id="KW-0560">Oxidoreductase</keyword>
<dbReference type="Pfam" id="PF00106">
    <property type="entry name" value="adh_short"/>
    <property type="match status" value="1"/>
</dbReference>
<dbReference type="Proteomes" id="UP000031838">
    <property type="component" value="Chromosome 2"/>
</dbReference>
<evidence type="ECO:0000256" key="2">
    <source>
        <dbReference type="ARBA" id="ARBA00023002"/>
    </source>
</evidence>
<gene>
    <name evidence="5" type="ORF">BGL_2c27780</name>
</gene>
<keyword evidence="6" id="KW-1185">Reference proteome</keyword>
<dbReference type="GO" id="GO:0016020">
    <property type="term" value="C:membrane"/>
    <property type="evidence" value="ECO:0007669"/>
    <property type="project" value="TreeGrafter"/>
</dbReference>
<dbReference type="HOGENOM" id="CLU_010194_2_6_4"/>
<evidence type="ECO:0000256" key="3">
    <source>
        <dbReference type="RuleBase" id="RU000363"/>
    </source>
</evidence>
<accession>A0A0B6RZS4</accession>
<dbReference type="SUPFAM" id="SSF51735">
    <property type="entry name" value="NAD(P)-binding Rossmann-fold domains"/>
    <property type="match status" value="1"/>
</dbReference>
<evidence type="ECO:0000313" key="6">
    <source>
        <dbReference type="Proteomes" id="UP000031838"/>
    </source>
</evidence>
<dbReference type="RefSeq" id="WP_042629041.1">
    <property type="nucleotide sequence ID" value="NZ_CP002581.1"/>
</dbReference>
<comment type="similarity">
    <text evidence="1 3">Belongs to the short-chain dehydrogenases/reductases (SDR) family.</text>
</comment>
<dbReference type="AlphaFoldDB" id="A0A0B6RZS4"/>
<dbReference type="PRINTS" id="PR00080">
    <property type="entry name" value="SDRFAMILY"/>
</dbReference>
<dbReference type="GO" id="GO:0016491">
    <property type="term" value="F:oxidoreductase activity"/>
    <property type="evidence" value="ECO:0007669"/>
    <property type="project" value="UniProtKB-KW"/>
</dbReference>
<dbReference type="InterPro" id="IPR057326">
    <property type="entry name" value="KR_dom"/>
</dbReference>
<protein>
    <submittedName>
        <fullName evidence="5">Putative short-chain dehydrogenase/reductase SDR</fullName>
    </submittedName>
</protein>
<reference evidence="5 6" key="2">
    <citation type="journal article" date="2016" name="Appl. Microbiol. Biotechnol.">
        <title>Mutations improving production and secretion of extracellular lipase by Burkholderia glumae PG1.</title>
        <authorList>
            <person name="Knapp A."/>
            <person name="Voget S."/>
            <person name="Gao R."/>
            <person name="Zaburannyi N."/>
            <person name="Krysciak D."/>
            <person name="Breuer M."/>
            <person name="Hauer B."/>
            <person name="Streit W.R."/>
            <person name="Muller R."/>
            <person name="Daniel R."/>
            <person name="Jaeger K.E."/>
        </authorList>
    </citation>
    <scope>NUCLEOTIDE SEQUENCE [LARGE SCALE GENOMIC DNA]</scope>
    <source>
        <strain evidence="5 6">PG1</strain>
    </source>
</reference>
<name>A0A0B6RZS4_BURPL</name>
<evidence type="ECO:0000256" key="1">
    <source>
        <dbReference type="ARBA" id="ARBA00006484"/>
    </source>
</evidence>
<dbReference type="Gene3D" id="3.40.50.720">
    <property type="entry name" value="NAD(P)-binding Rossmann-like Domain"/>
    <property type="match status" value="1"/>
</dbReference>
<dbReference type="PANTHER" id="PTHR44196:SF1">
    <property type="entry name" value="DEHYDROGENASE_REDUCTASE SDR FAMILY MEMBER 7B"/>
    <property type="match status" value="1"/>
</dbReference>
<dbReference type="PANTHER" id="PTHR44196">
    <property type="entry name" value="DEHYDROGENASE/REDUCTASE SDR FAMILY MEMBER 7B"/>
    <property type="match status" value="1"/>
</dbReference>
<reference evidence="6" key="1">
    <citation type="submission" date="2011-03" db="EMBL/GenBank/DDBJ databases">
        <authorList>
            <person name="Voget S."/>
            <person name="Streit W.R."/>
            <person name="Jaeger K.E."/>
            <person name="Daniel R."/>
        </authorList>
    </citation>
    <scope>NUCLEOTIDE SEQUENCE [LARGE SCALE GENOMIC DNA]</scope>
    <source>
        <strain evidence="6">PG1</strain>
    </source>
</reference>
<evidence type="ECO:0000313" key="5">
    <source>
        <dbReference type="EMBL" id="AJK50832.1"/>
    </source>
</evidence>
<evidence type="ECO:0000259" key="4">
    <source>
        <dbReference type="SMART" id="SM00822"/>
    </source>
</evidence>
<dbReference type="PROSITE" id="PS00061">
    <property type="entry name" value="ADH_SHORT"/>
    <property type="match status" value="1"/>
</dbReference>
<feature type="domain" description="Ketoreductase" evidence="4">
    <location>
        <begin position="6"/>
        <end position="181"/>
    </location>
</feature>
<dbReference type="PRINTS" id="PR00081">
    <property type="entry name" value="GDHRDH"/>
</dbReference>
<dbReference type="SMART" id="SM00822">
    <property type="entry name" value="PKS_KR"/>
    <property type="match status" value="1"/>
</dbReference>
<dbReference type="InterPro" id="IPR002347">
    <property type="entry name" value="SDR_fam"/>
</dbReference>
<dbReference type="KEGG" id="bgp:BGL_2c27780"/>
<sequence length="264" mass="28378">MKLSGNTILITGGTSGIGLALAERLHALDNRVIVAGRDEAALAARRERLPGLAALRADVGDPDQVRRLHEQVLQAFPATNQLINCAGIMRKIDLQRSGFDLADVTREVQTNLNGTIWMSLQFIAHLKRRPNAAIVNVSSGLAFVPMPISPVYSASKAAVHAFTLSLRAQLSNTAIRVFELAPPGTDTPLFRGDFSTEETAGVKPMPVATLAGRALAGLRRDVLEIRPGLANVLKLGSRLAPRLLLKQTSRSVALMHRDNAAGYE</sequence>
<organism evidence="5 6">
    <name type="scientific">Burkholderia plantarii</name>
    <dbReference type="NCBI Taxonomy" id="41899"/>
    <lineage>
        <taxon>Bacteria</taxon>
        <taxon>Pseudomonadati</taxon>
        <taxon>Pseudomonadota</taxon>
        <taxon>Betaproteobacteria</taxon>
        <taxon>Burkholderiales</taxon>
        <taxon>Burkholderiaceae</taxon>
        <taxon>Burkholderia</taxon>
    </lineage>
</organism>
<proteinExistence type="inferred from homology"/>
<dbReference type="EMBL" id="CP002581">
    <property type="protein sequence ID" value="AJK50832.1"/>
    <property type="molecule type" value="Genomic_DNA"/>
</dbReference>
<dbReference type="InterPro" id="IPR036291">
    <property type="entry name" value="NAD(P)-bd_dom_sf"/>
</dbReference>